<proteinExistence type="predicted"/>
<feature type="non-terminal residue" evidence="2">
    <location>
        <position position="230"/>
    </location>
</feature>
<dbReference type="Proteomes" id="UP001169217">
    <property type="component" value="Unassembled WGS sequence"/>
</dbReference>
<dbReference type="EMBL" id="JARUPT010001454">
    <property type="protein sequence ID" value="KAK0367472.1"/>
    <property type="molecule type" value="Genomic_DNA"/>
</dbReference>
<accession>A0ABQ9P5V1</accession>
<dbReference type="Gene3D" id="3.60.10.10">
    <property type="entry name" value="Endonuclease/exonuclease/phosphatase"/>
    <property type="match status" value="1"/>
</dbReference>
<sequence>MPKAYGSMVVFVTKASDARRLISESFFHVGGQSGTTMAFERRPRPQQCYNCQQITRHKAYQCVNPQAEVHESLMNDEALRDFTALAVQEPWARRTEEAEQLPIASPDITAAVVRLPDRRLLVASVYVPVQKPEMLRQACDLLRQAITNVRGGTGERVDVVLVGDFNRHDYLSGGDDVSEDRQGEADPIIDLMSEYSLRSLLPRGTKTWEKNDAATTTDLSLASEEIARTV</sequence>
<gene>
    <name evidence="2" type="ORF">CLIM01_15171</name>
</gene>
<evidence type="ECO:0000259" key="1">
    <source>
        <dbReference type="Pfam" id="PF14529"/>
    </source>
</evidence>
<comment type="caution">
    <text evidence="2">The sequence shown here is derived from an EMBL/GenBank/DDBJ whole genome shotgun (WGS) entry which is preliminary data.</text>
</comment>
<dbReference type="SUPFAM" id="SSF56219">
    <property type="entry name" value="DNase I-like"/>
    <property type="match status" value="1"/>
</dbReference>
<organism evidence="2 3">
    <name type="scientific">Colletotrichum limetticola</name>
    <dbReference type="NCBI Taxonomy" id="1209924"/>
    <lineage>
        <taxon>Eukaryota</taxon>
        <taxon>Fungi</taxon>
        <taxon>Dikarya</taxon>
        <taxon>Ascomycota</taxon>
        <taxon>Pezizomycotina</taxon>
        <taxon>Sordariomycetes</taxon>
        <taxon>Hypocreomycetidae</taxon>
        <taxon>Glomerellales</taxon>
        <taxon>Glomerellaceae</taxon>
        <taxon>Colletotrichum</taxon>
        <taxon>Colletotrichum acutatum species complex</taxon>
    </lineage>
</organism>
<evidence type="ECO:0000313" key="2">
    <source>
        <dbReference type="EMBL" id="KAK0367472.1"/>
    </source>
</evidence>
<name>A0ABQ9P5V1_9PEZI</name>
<keyword evidence="3" id="KW-1185">Reference proteome</keyword>
<reference evidence="2" key="1">
    <citation type="submission" date="2023-04" db="EMBL/GenBank/DDBJ databases">
        <title>Colletotrichum limetticola genome sequence.</title>
        <authorList>
            <person name="Baroncelli R."/>
        </authorList>
    </citation>
    <scope>NUCLEOTIDE SEQUENCE</scope>
    <source>
        <strain evidence="2">KLA-Anderson</strain>
    </source>
</reference>
<dbReference type="InterPro" id="IPR036691">
    <property type="entry name" value="Endo/exonu/phosph_ase_sf"/>
</dbReference>
<feature type="domain" description="Endonuclease/exonuclease/phosphatase" evidence="1">
    <location>
        <begin position="121"/>
        <end position="228"/>
    </location>
</feature>
<dbReference type="InterPro" id="IPR005135">
    <property type="entry name" value="Endo/exonuclease/phosphatase"/>
</dbReference>
<evidence type="ECO:0000313" key="3">
    <source>
        <dbReference type="Proteomes" id="UP001169217"/>
    </source>
</evidence>
<protein>
    <recommendedName>
        <fullName evidence="1">Endonuclease/exonuclease/phosphatase domain-containing protein</fullName>
    </recommendedName>
</protein>
<dbReference type="Pfam" id="PF14529">
    <property type="entry name" value="Exo_endo_phos_2"/>
    <property type="match status" value="1"/>
</dbReference>